<evidence type="ECO:0000313" key="4">
    <source>
        <dbReference type="Proteomes" id="UP000002051"/>
    </source>
</evidence>
<reference evidence="2 4" key="1">
    <citation type="journal article" date="2011" name="Nature">
        <title>The Medicago genome provides insight into the evolution of rhizobial symbioses.</title>
        <authorList>
            <person name="Young N.D."/>
            <person name="Debelle F."/>
            <person name="Oldroyd G.E."/>
            <person name="Geurts R."/>
            <person name="Cannon S.B."/>
            <person name="Udvardi M.K."/>
            <person name="Benedito V.A."/>
            <person name="Mayer K.F."/>
            <person name="Gouzy J."/>
            <person name="Schoof H."/>
            <person name="Van de Peer Y."/>
            <person name="Proost S."/>
            <person name="Cook D.R."/>
            <person name="Meyers B.C."/>
            <person name="Spannagl M."/>
            <person name="Cheung F."/>
            <person name="De Mita S."/>
            <person name="Krishnakumar V."/>
            <person name="Gundlach H."/>
            <person name="Zhou S."/>
            <person name="Mudge J."/>
            <person name="Bharti A.K."/>
            <person name="Murray J.D."/>
            <person name="Naoumkina M.A."/>
            <person name="Rosen B."/>
            <person name="Silverstein K.A."/>
            <person name="Tang H."/>
            <person name="Rombauts S."/>
            <person name="Zhao P.X."/>
            <person name="Zhou P."/>
            <person name="Barbe V."/>
            <person name="Bardou P."/>
            <person name="Bechner M."/>
            <person name="Bellec A."/>
            <person name="Berger A."/>
            <person name="Berges H."/>
            <person name="Bidwell S."/>
            <person name="Bisseling T."/>
            <person name="Choisne N."/>
            <person name="Couloux A."/>
            <person name="Denny R."/>
            <person name="Deshpande S."/>
            <person name="Dai X."/>
            <person name="Doyle J.J."/>
            <person name="Dudez A.M."/>
            <person name="Farmer A.D."/>
            <person name="Fouteau S."/>
            <person name="Franken C."/>
            <person name="Gibelin C."/>
            <person name="Gish J."/>
            <person name="Goldstein S."/>
            <person name="Gonzalez A.J."/>
            <person name="Green P.J."/>
            <person name="Hallab A."/>
            <person name="Hartog M."/>
            <person name="Hua A."/>
            <person name="Humphray S.J."/>
            <person name="Jeong D.H."/>
            <person name="Jing Y."/>
            <person name="Jocker A."/>
            <person name="Kenton S.M."/>
            <person name="Kim D.J."/>
            <person name="Klee K."/>
            <person name="Lai H."/>
            <person name="Lang C."/>
            <person name="Lin S."/>
            <person name="Macmil S.L."/>
            <person name="Magdelenat G."/>
            <person name="Matthews L."/>
            <person name="McCorrison J."/>
            <person name="Monaghan E.L."/>
            <person name="Mun J.H."/>
            <person name="Najar F.Z."/>
            <person name="Nicholson C."/>
            <person name="Noirot C."/>
            <person name="O'Bleness M."/>
            <person name="Paule C.R."/>
            <person name="Poulain J."/>
            <person name="Prion F."/>
            <person name="Qin B."/>
            <person name="Qu C."/>
            <person name="Retzel E.F."/>
            <person name="Riddle C."/>
            <person name="Sallet E."/>
            <person name="Samain S."/>
            <person name="Samson N."/>
            <person name="Sanders I."/>
            <person name="Saurat O."/>
            <person name="Scarpelli C."/>
            <person name="Schiex T."/>
            <person name="Segurens B."/>
            <person name="Severin A.J."/>
            <person name="Sherrier D.J."/>
            <person name="Shi R."/>
            <person name="Sims S."/>
            <person name="Singer S.R."/>
            <person name="Sinharoy S."/>
            <person name="Sterck L."/>
            <person name="Viollet A."/>
            <person name="Wang B.B."/>
            <person name="Wang K."/>
            <person name="Wang M."/>
            <person name="Wang X."/>
            <person name="Warfsmann J."/>
            <person name="Weissenbach J."/>
            <person name="White D.D."/>
            <person name="White J.D."/>
            <person name="Wiley G.B."/>
            <person name="Wincker P."/>
            <person name="Xing Y."/>
            <person name="Yang L."/>
            <person name="Yao Z."/>
            <person name="Ying F."/>
            <person name="Zhai J."/>
            <person name="Zhou L."/>
            <person name="Zuber A."/>
            <person name="Denarie J."/>
            <person name="Dixon R.A."/>
            <person name="May G.D."/>
            <person name="Schwartz D.C."/>
            <person name="Rogers J."/>
            <person name="Quetier F."/>
            <person name="Town C.D."/>
            <person name="Roe B.A."/>
        </authorList>
    </citation>
    <scope>NUCLEOTIDE SEQUENCE [LARGE SCALE GENOMIC DNA]</scope>
    <source>
        <strain evidence="2">A17</strain>
        <strain evidence="3 4">cv. Jemalong A17</strain>
    </source>
</reference>
<proteinExistence type="predicted"/>
<evidence type="ECO:0000313" key="3">
    <source>
        <dbReference type="EnsemblPlants" id="AES87194"/>
    </source>
</evidence>
<dbReference type="AlphaFoldDB" id="G7JVP2"/>
<keyword evidence="4" id="KW-1185">Reference proteome</keyword>
<protein>
    <recommendedName>
        <fullName evidence="5">Transmembrane protein</fullName>
    </recommendedName>
</protein>
<sequence length="59" mass="6812">MAILLCLLLSLSIFLMKKDEDIEIMYSRFQTPVSGLQVLKKSYAAPEHVKRILRSLQMT</sequence>
<dbReference type="HOGENOM" id="CLU_2964324_0_0_1"/>
<dbReference type="EnsemblPlants" id="AES87194">
    <property type="protein sequence ID" value="AES87194"/>
    <property type="gene ID" value="MTR_4g022650"/>
</dbReference>
<dbReference type="PaxDb" id="3880-AES87194"/>
<keyword evidence="1" id="KW-0732">Signal</keyword>
<name>G7JVP2_MEDTR</name>
<dbReference type="EMBL" id="CM001220">
    <property type="protein sequence ID" value="AES87194.1"/>
    <property type="molecule type" value="Genomic_DNA"/>
</dbReference>
<reference evidence="3" key="3">
    <citation type="submission" date="2015-04" db="UniProtKB">
        <authorList>
            <consortium name="EnsemblPlants"/>
        </authorList>
    </citation>
    <scope>IDENTIFICATION</scope>
    <source>
        <strain evidence="3">cv. Jemalong A17</strain>
    </source>
</reference>
<dbReference type="Proteomes" id="UP000002051">
    <property type="component" value="Chromosome 4"/>
</dbReference>
<evidence type="ECO:0000256" key="1">
    <source>
        <dbReference type="SAM" id="SignalP"/>
    </source>
</evidence>
<evidence type="ECO:0008006" key="5">
    <source>
        <dbReference type="Google" id="ProtNLM"/>
    </source>
</evidence>
<feature type="signal peptide" evidence="1">
    <location>
        <begin position="1"/>
        <end position="19"/>
    </location>
</feature>
<reference evidence="2 4" key="2">
    <citation type="journal article" date="2014" name="BMC Genomics">
        <title>An improved genome release (version Mt4.0) for the model legume Medicago truncatula.</title>
        <authorList>
            <person name="Tang H."/>
            <person name="Krishnakumar V."/>
            <person name="Bidwell S."/>
            <person name="Rosen B."/>
            <person name="Chan A."/>
            <person name="Zhou S."/>
            <person name="Gentzbittel L."/>
            <person name="Childs K.L."/>
            <person name="Yandell M."/>
            <person name="Gundlach H."/>
            <person name="Mayer K.F."/>
            <person name="Schwartz D.C."/>
            <person name="Town C.D."/>
        </authorList>
    </citation>
    <scope>GENOME REANNOTATION</scope>
    <source>
        <strain evidence="3 4">cv. Jemalong A17</strain>
    </source>
</reference>
<feature type="chain" id="PRO_5014573168" description="Transmembrane protein" evidence="1">
    <location>
        <begin position="20"/>
        <end position="59"/>
    </location>
</feature>
<accession>G7JVP2</accession>
<organism evidence="2 4">
    <name type="scientific">Medicago truncatula</name>
    <name type="common">Barrel medic</name>
    <name type="synonym">Medicago tribuloides</name>
    <dbReference type="NCBI Taxonomy" id="3880"/>
    <lineage>
        <taxon>Eukaryota</taxon>
        <taxon>Viridiplantae</taxon>
        <taxon>Streptophyta</taxon>
        <taxon>Embryophyta</taxon>
        <taxon>Tracheophyta</taxon>
        <taxon>Spermatophyta</taxon>
        <taxon>Magnoliopsida</taxon>
        <taxon>eudicotyledons</taxon>
        <taxon>Gunneridae</taxon>
        <taxon>Pentapetalae</taxon>
        <taxon>rosids</taxon>
        <taxon>fabids</taxon>
        <taxon>Fabales</taxon>
        <taxon>Fabaceae</taxon>
        <taxon>Papilionoideae</taxon>
        <taxon>50 kb inversion clade</taxon>
        <taxon>NPAAA clade</taxon>
        <taxon>Hologalegina</taxon>
        <taxon>IRL clade</taxon>
        <taxon>Trifolieae</taxon>
        <taxon>Medicago</taxon>
    </lineage>
</organism>
<gene>
    <name evidence="2" type="ordered locus">MTR_4g022650</name>
</gene>
<evidence type="ECO:0000313" key="2">
    <source>
        <dbReference type="EMBL" id="AES87194.1"/>
    </source>
</evidence>